<dbReference type="STRING" id="1279009.ADICEAN_00580"/>
<dbReference type="EMBL" id="AODQ01000008">
    <property type="protein sequence ID" value="EMR04294.1"/>
    <property type="molecule type" value="Genomic_DNA"/>
</dbReference>
<proteinExistence type="predicted"/>
<evidence type="ECO:0000256" key="1">
    <source>
        <dbReference type="SAM" id="Phobius"/>
    </source>
</evidence>
<reference evidence="3 4" key="1">
    <citation type="journal article" date="2013" name="Genome Announc.">
        <title>Draft Genome Sequence of Cesiribacter andamanensis Strain AMV16T, Isolated from a Soil Sample from a Mud Volcano in the Andaman Islands, India.</title>
        <authorList>
            <person name="Shivaji S."/>
            <person name="Ara S."/>
            <person name="Begum Z."/>
            <person name="Srinivas T.N."/>
            <person name="Singh A."/>
            <person name="Kumar Pinnaka A."/>
        </authorList>
    </citation>
    <scope>NUCLEOTIDE SEQUENCE [LARGE SCALE GENOMIC DNA]</scope>
    <source>
        <strain evidence="3 4">AMV16</strain>
    </source>
</reference>
<protein>
    <submittedName>
        <fullName evidence="3">Stearoyl-CoA 9-desaturase</fullName>
        <ecNumber evidence="3">1.14.19.-</ecNumber>
    </submittedName>
</protein>
<comment type="caution">
    <text evidence="3">The sequence shown here is derived from an EMBL/GenBank/DDBJ whole genome shotgun (WGS) entry which is preliminary data.</text>
</comment>
<evidence type="ECO:0000259" key="2">
    <source>
        <dbReference type="Pfam" id="PF00487"/>
    </source>
</evidence>
<keyword evidence="1" id="KW-0472">Membrane</keyword>
<feature type="domain" description="Fatty acid desaturase" evidence="2">
    <location>
        <begin position="69"/>
        <end position="339"/>
    </location>
</feature>
<keyword evidence="4" id="KW-1185">Reference proteome</keyword>
<evidence type="ECO:0000313" key="4">
    <source>
        <dbReference type="Proteomes" id="UP000011910"/>
    </source>
</evidence>
<feature type="transmembrane region" description="Helical" evidence="1">
    <location>
        <begin position="232"/>
        <end position="253"/>
    </location>
</feature>
<name>M7P139_9BACT</name>
<feature type="transmembrane region" description="Helical" evidence="1">
    <location>
        <begin position="39"/>
        <end position="60"/>
    </location>
</feature>
<dbReference type="EC" id="1.14.19.-" evidence="3"/>
<feature type="transmembrane region" description="Helical" evidence="1">
    <location>
        <begin position="163"/>
        <end position="185"/>
    </location>
</feature>
<dbReference type="eggNOG" id="COG3239">
    <property type="taxonomic scope" value="Bacteria"/>
</dbReference>
<sequence>MSTNVKFNSSHSGFFRTLRTRTDAYFKDNQISPTGNAELYSKTIILFCVFLVCYTILVFFTPASVLVSLSLCMLLGFCLAVMGFNIMHDGAHGSYSRSKRVNELMALTLNFMGGNSFLWKQKHNVNHHTYTNVEGIDDDIDVKPFMRMHPEQKKLWVHRFQHIYALLLYGLTYLSWIFIVDFQKYFTGKTTESTPLPKMDMKEHFTFWLSKLIHYTVFLFIPFFMVGVLATIAGYLVMALVTGLVIAVTFQLAHVVEETQFVAPPEGETLQLENNWAIHQLNSTANFGTGSRALNWVLGGLNFQVEHHLFPRISHVHYPQINKIVRATCAEYGVVYHEFPSMFSALRSHLLHLKKVGLA</sequence>
<dbReference type="PANTHER" id="PTHR19353">
    <property type="entry name" value="FATTY ACID DESATURASE 2"/>
    <property type="match status" value="1"/>
</dbReference>
<dbReference type="Proteomes" id="UP000011910">
    <property type="component" value="Unassembled WGS sequence"/>
</dbReference>
<dbReference type="GO" id="GO:0016020">
    <property type="term" value="C:membrane"/>
    <property type="evidence" value="ECO:0007669"/>
    <property type="project" value="TreeGrafter"/>
</dbReference>
<dbReference type="Pfam" id="PF00487">
    <property type="entry name" value="FA_desaturase"/>
    <property type="match status" value="1"/>
</dbReference>
<dbReference type="InterPro" id="IPR005804">
    <property type="entry name" value="FA_desaturase_dom"/>
</dbReference>
<dbReference type="GO" id="GO:0016717">
    <property type="term" value="F:oxidoreductase activity, acting on paired donors, with oxidation of a pair of donors resulting in the reduction of molecular oxygen to two molecules of water"/>
    <property type="evidence" value="ECO:0007669"/>
    <property type="project" value="TreeGrafter"/>
</dbReference>
<dbReference type="GO" id="GO:0008610">
    <property type="term" value="P:lipid biosynthetic process"/>
    <property type="evidence" value="ECO:0007669"/>
    <property type="project" value="UniProtKB-ARBA"/>
</dbReference>
<feature type="transmembrane region" description="Helical" evidence="1">
    <location>
        <begin position="205"/>
        <end position="225"/>
    </location>
</feature>
<dbReference type="CDD" id="cd03506">
    <property type="entry name" value="Delta6-FADS-like"/>
    <property type="match status" value="1"/>
</dbReference>
<gene>
    <name evidence="3" type="primary">desA3</name>
    <name evidence="3" type="ORF">ADICEAN_00580</name>
</gene>
<dbReference type="OrthoDB" id="104711at2"/>
<feature type="transmembrane region" description="Helical" evidence="1">
    <location>
        <begin position="66"/>
        <end position="87"/>
    </location>
</feature>
<keyword evidence="3" id="KW-0560">Oxidoreductase</keyword>
<accession>M7P139</accession>
<dbReference type="PANTHER" id="PTHR19353:SF19">
    <property type="entry name" value="DELTA(5) FATTY ACID DESATURASE C-RELATED"/>
    <property type="match status" value="1"/>
</dbReference>
<keyword evidence="1" id="KW-0812">Transmembrane</keyword>
<organism evidence="3 4">
    <name type="scientific">Cesiribacter andamanensis AMV16</name>
    <dbReference type="NCBI Taxonomy" id="1279009"/>
    <lineage>
        <taxon>Bacteria</taxon>
        <taxon>Pseudomonadati</taxon>
        <taxon>Bacteroidota</taxon>
        <taxon>Cytophagia</taxon>
        <taxon>Cytophagales</taxon>
        <taxon>Cesiribacteraceae</taxon>
        <taxon>Cesiribacter</taxon>
    </lineage>
</organism>
<evidence type="ECO:0000313" key="3">
    <source>
        <dbReference type="EMBL" id="EMR04294.1"/>
    </source>
</evidence>
<dbReference type="AlphaFoldDB" id="M7P139"/>
<dbReference type="RefSeq" id="WP_009193987.1">
    <property type="nucleotide sequence ID" value="NZ_AODQ01000008.1"/>
</dbReference>
<dbReference type="PIRSF" id="PIRSF015921">
    <property type="entry name" value="FA_sphinglp_des"/>
    <property type="match status" value="1"/>
</dbReference>
<keyword evidence="1" id="KW-1133">Transmembrane helix</keyword>
<dbReference type="InterPro" id="IPR012171">
    <property type="entry name" value="Fatty_acid_desaturase"/>
</dbReference>